<dbReference type="RefSeq" id="WP_225554137.1">
    <property type="nucleotide sequence ID" value="NZ_JADEYP010000024.1"/>
</dbReference>
<dbReference type="Proteomes" id="UP001165302">
    <property type="component" value="Unassembled WGS sequence"/>
</dbReference>
<organism evidence="1 2">
    <name type="scientific">Sphingobacterium bovistauri</name>
    <dbReference type="NCBI Taxonomy" id="2781959"/>
    <lineage>
        <taxon>Bacteria</taxon>
        <taxon>Pseudomonadati</taxon>
        <taxon>Bacteroidota</taxon>
        <taxon>Sphingobacteriia</taxon>
        <taxon>Sphingobacteriales</taxon>
        <taxon>Sphingobacteriaceae</taxon>
        <taxon>Sphingobacterium</taxon>
    </lineage>
</organism>
<evidence type="ECO:0000313" key="1">
    <source>
        <dbReference type="EMBL" id="MCA5005920.1"/>
    </source>
</evidence>
<reference evidence="1" key="1">
    <citation type="submission" date="2020-10" db="EMBL/GenBank/DDBJ databases">
        <authorList>
            <person name="Lu T."/>
            <person name="Wang Q."/>
            <person name="Han X."/>
        </authorList>
    </citation>
    <scope>NUCLEOTIDE SEQUENCE</scope>
    <source>
        <strain evidence="1">WQ 366</strain>
    </source>
</reference>
<sequence length="57" mass="6497">MKKYERPFCKVFIIYMEDSISSTSNARLGIDPSSNTVEVENWTDGSGFDDNDFVIIN</sequence>
<proteinExistence type="predicted"/>
<dbReference type="EMBL" id="JADEYP010000024">
    <property type="protein sequence ID" value="MCA5005920.1"/>
    <property type="molecule type" value="Genomic_DNA"/>
</dbReference>
<protein>
    <submittedName>
        <fullName evidence="1">Uncharacterized protein</fullName>
    </submittedName>
</protein>
<evidence type="ECO:0000313" key="2">
    <source>
        <dbReference type="Proteomes" id="UP001165302"/>
    </source>
</evidence>
<keyword evidence="2" id="KW-1185">Reference proteome</keyword>
<accession>A0ABS7ZAN1</accession>
<gene>
    <name evidence="1" type="ORF">IPZ78_12245</name>
</gene>
<comment type="caution">
    <text evidence="1">The sequence shown here is derived from an EMBL/GenBank/DDBJ whole genome shotgun (WGS) entry which is preliminary data.</text>
</comment>
<name>A0ABS7ZAN1_9SPHI</name>